<feature type="transmembrane region" description="Helical" evidence="1">
    <location>
        <begin position="121"/>
        <end position="140"/>
    </location>
</feature>
<dbReference type="EMBL" id="JAVGJF010000002">
    <property type="protein sequence ID" value="MDQ7174479.1"/>
    <property type="molecule type" value="Genomic_DNA"/>
</dbReference>
<proteinExistence type="predicted"/>
<feature type="transmembrane region" description="Helical" evidence="1">
    <location>
        <begin position="430"/>
        <end position="449"/>
    </location>
</feature>
<gene>
    <name evidence="2" type="ORF">RCF65_00580</name>
</gene>
<dbReference type="Pfam" id="PF09586">
    <property type="entry name" value="YfhO"/>
    <property type="match status" value="1"/>
</dbReference>
<keyword evidence="1" id="KW-0812">Transmembrane</keyword>
<comment type="caution">
    <text evidence="2">The sequence shown here is derived from an EMBL/GenBank/DDBJ whole genome shotgun (WGS) entry which is preliminary data.</text>
</comment>
<feature type="transmembrane region" description="Helical" evidence="1">
    <location>
        <begin position="319"/>
        <end position="341"/>
    </location>
</feature>
<accession>A0ABD5ASY0</accession>
<dbReference type="InterPro" id="IPR018580">
    <property type="entry name" value="Uncharacterised_YfhO"/>
</dbReference>
<organism evidence="2 3">
    <name type="scientific">Staphylococcus chromogenes</name>
    <name type="common">Staphylococcus hyicus subsp. chromogenes</name>
    <dbReference type="NCBI Taxonomy" id="46126"/>
    <lineage>
        <taxon>Bacteria</taxon>
        <taxon>Bacillati</taxon>
        <taxon>Bacillota</taxon>
        <taxon>Bacilli</taxon>
        <taxon>Bacillales</taxon>
        <taxon>Staphylococcaceae</taxon>
        <taxon>Staphylococcus</taxon>
    </lineage>
</organism>
<sequence>MKVISKNKILSVLKVFLMALGVAAIVYIPVIYRFITEGIIYSGNGDGFKQMMPFQRFLYDRFSHFSSFYDLSFGLGGDYFTDLAYYYATSPVMYLNFVFIAIGEALFHIDPSHIAFWPGNQIFTAFFKCMLTFMITYGMFREFHLKGKYRFIGAFLFSASSVLYYFNFTWSFFGDILIYLPLSIWGLERFFKYRKIGLFIVAIGLTLFSNFYFSYYESIAIGFYWIYRMVFKHPDDILSRFQKFYFIVPAVLLSFCLSSLGFVTGVRSFLNNDRSLGQIFIAPIIDFSQKYHIFSNGFYITLTFIVLVALFSFKLYRHYYFRMFAIMTWLILIGSLSLYFDSFFNGFSAPQRRWVYLLAFSTSGLLAIWLKYFTELTMKDYLKALSPLGILAIAIVFFSRGAMWWMIVGIVILFILGLIALRQKKSSVRLMNVVIALFVVQQFILLINYHDNNIAPYQSTMKDIHAPKYHSGPLQNAIHQITAHQRALDRIDYMDNYAINAGMLYGFNGISLYSSIFDGNILDYYDKQMQINMEYDSNSTYRLLGDRANQYALWGVTDRIKQSPDNNIAYGMRPKDEIKDSPITWTHSKNTMHYPAAHLTSQVFDSKDLKSPLDREQAMLQGVVMDQAKPNTTFKSNSNLLSKATLTPRDAQILGHQLEVKKEDGGITIQLPKALNQKYKDYYLEMDIELLHPSKEHYLNINDFHQRRSKLDYQYRRFVTPVTVRVPVKDALHIKLKKGTYRFQMNGIYGEDYATLKRAQQKVEPVHVTRQKRQLTVTMNPKQDSYLVLPIPYRDGLYAKVNGEERAVQQGNGIFSVIKIHKGERHLSVHYALPYWPLLVTLTLIGLVGTLLYRHFLRRHH</sequence>
<name>A0ABD5ASY0_STACR</name>
<feature type="transmembrane region" description="Helical" evidence="1">
    <location>
        <begin position="390"/>
        <end position="418"/>
    </location>
</feature>
<dbReference type="PANTHER" id="PTHR38454:SF1">
    <property type="entry name" value="INTEGRAL MEMBRANE PROTEIN"/>
    <property type="match status" value="1"/>
</dbReference>
<evidence type="ECO:0000256" key="1">
    <source>
        <dbReference type="SAM" id="Phobius"/>
    </source>
</evidence>
<dbReference type="Proteomes" id="UP001240157">
    <property type="component" value="Unassembled WGS sequence"/>
</dbReference>
<dbReference type="RefSeq" id="WP_232160073.1">
    <property type="nucleotide sequence ID" value="NZ_CP084719.1"/>
</dbReference>
<dbReference type="AlphaFoldDB" id="A0ABD5ASY0"/>
<protein>
    <submittedName>
        <fullName evidence="2">YfhO family protein</fullName>
    </submittedName>
</protein>
<feature type="transmembrane region" description="Helical" evidence="1">
    <location>
        <begin position="149"/>
        <end position="166"/>
    </location>
</feature>
<evidence type="ECO:0000313" key="2">
    <source>
        <dbReference type="EMBL" id="MDQ7174479.1"/>
    </source>
</evidence>
<reference evidence="2 3" key="1">
    <citation type="submission" date="2023-08" db="EMBL/GenBank/DDBJ databases">
        <title>Whole genome sequencing of Staphylococcus chromogenes NNSch 2386.</title>
        <authorList>
            <person name="Kropotov V.S."/>
            <person name="Boriskina E.V."/>
            <person name="Gordinskaya N.A."/>
            <person name="Shkurkina I.S."/>
            <person name="Kryazhev D.V."/>
            <person name="Alekseeva A.E."/>
            <person name="Makhova M.A."/>
        </authorList>
    </citation>
    <scope>NUCLEOTIDE SEQUENCE [LARGE SCALE GENOMIC DNA]</scope>
    <source>
        <strain evidence="2 3">NNSch 2386</strain>
    </source>
</reference>
<feature type="transmembrane region" description="Helical" evidence="1">
    <location>
        <begin position="291"/>
        <end position="313"/>
    </location>
</feature>
<feature type="transmembrane region" description="Helical" evidence="1">
    <location>
        <begin position="12"/>
        <end position="35"/>
    </location>
</feature>
<feature type="transmembrane region" description="Helical" evidence="1">
    <location>
        <begin position="246"/>
        <end position="270"/>
    </location>
</feature>
<feature type="transmembrane region" description="Helical" evidence="1">
    <location>
        <begin position="198"/>
        <end position="226"/>
    </location>
</feature>
<evidence type="ECO:0000313" key="3">
    <source>
        <dbReference type="Proteomes" id="UP001240157"/>
    </source>
</evidence>
<feature type="transmembrane region" description="Helical" evidence="1">
    <location>
        <begin position="835"/>
        <end position="853"/>
    </location>
</feature>
<feature type="transmembrane region" description="Helical" evidence="1">
    <location>
        <begin position="92"/>
        <end position="109"/>
    </location>
</feature>
<keyword evidence="1" id="KW-0472">Membrane</keyword>
<dbReference type="PANTHER" id="PTHR38454">
    <property type="entry name" value="INTEGRAL MEMBRANE PROTEIN-RELATED"/>
    <property type="match status" value="1"/>
</dbReference>
<keyword evidence="1" id="KW-1133">Transmembrane helix</keyword>
<feature type="transmembrane region" description="Helical" evidence="1">
    <location>
        <begin position="353"/>
        <end position="370"/>
    </location>
</feature>